<name>A0A7C8IE74_9PLEO</name>
<reference evidence="1 2" key="1">
    <citation type="submission" date="2020-01" db="EMBL/GenBank/DDBJ databases">
        <authorList>
            <consortium name="DOE Joint Genome Institute"/>
            <person name="Haridas S."/>
            <person name="Albert R."/>
            <person name="Binder M."/>
            <person name="Bloem J."/>
            <person name="Labutti K."/>
            <person name="Salamov A."/>
            <person name="Andreopoulos B."/>
            <person name="Baker S.E."/>
            <person name="Barry K."/>
            <person name="Bills G."/>
            <person name="Bluhm B.H."/>
            <person name="Cannon C."/>
            <person name="Castanera R."/>
            <person name="Culley D.E."/>
            <person name="Daum C."/>
            <person name="Ezra D."/>
            <person name="Gonzalez J.B."/>
            <person name="Henrissat B."/>
            <person name="Kuo A."/>
            <person name="Liang C."/>
            <person name="Lipzen A."/>
            <person name="Lutzoni F."/>
            <person name="Magnuson J."/>
            <person name="Mondo S."/>
            <person name="Nolan M."/>
            <person name="Ohm R."/>
            <person name="Pangilinan J."/>
            <person name="Park H.-J.H."/>
            <person name="Ramirez L."/>
            <person name="Alfaro M."/>
            <person name="Sun H."/>
            <person name="Tritt A."/>
            <person name="Yoshinaga Y."/>
            <person name="Zwiers L.-H.L."/>
            <person name="Turgeon B.G."/>
            <person name="Goodwin S.B."/>
            <person name="Spatafora J.W."/>
            <person name="Crous P.W."/>
            <person name="Grigoriev I.V."/>
        </authorList>
    </citation>
    <scope>NUCLEOTIDE SEQUENCE [LARGE SCALE GENOMIC DNA]</scope>
    <source>
        <strain evidence="1 2">CBS 611.86</strain>
    </source>
</reference>
<sequence length="287" mass="33100">MASLHCKLASLELDSGSSTPPSQPCPWTRLLDELKLRVMYLHLVVEGTIRRHEHAEILKNCLAPILGTGNRQLTLMAKDTYYTKNTFRTNYCWREDFGWHLKYPPLAAGSLIRKLIIKLFPRTSSTLERMVTNDGVWGILLRPLEQPRRPKNASQWPRRKSYHPPQWQKSFNNLDHLELEIVVQGPTLYPSKFHQCFKIFFLQRFRDAVQGTAIDLMARNVEVNVLIQGCRLNNAPPVNCAGEPSLDSHWIKPENYEVKEIRNCPRPDCGCEEEVASILKSMIQKPN</sequence>
<dbReference type="Proteomes" id="UP000481861">
    <property type="component" value="Unassembled WGS sequence"/>
</dbReference>
<dbReference type="AlphaFoldDB" id="A0A7C8IE74"/>
<proteinExistence type="predicted"/>
<gene>
    <name evidence="1" type="ORF">BDV95DRAFT_603115</name>
</gene>
<comment type="caution">
    <text evidence="1">The sequence shown here is derived from an EMBL/GenBank/DDBJ whole genome shotgun (WGS) entry which is preliminary data.</text>
</comment>
<organism evidence="1 2">
    <name type="scientific">Massariosphaeria phaeospora</name>
    <dbReference type="NCBI Taxonomy" id="100035"/>
    <lineage>
        <taxon>Eukaryota</taxon>
        <taxon>Fungi</taxon>
        <taxon>Dikarya</taxon>
        <taxon>Ascomycota</taxon>
        <taxon>Pezizomycotina</taxon>
        <taxon>Dothideomycetes</taxon>
        <taxon>Pleosporomycetidae</taxon>
        <taxon>Pleosporales</taxon>
        <taxon>Pleosporales incertae sedis</taxon>
        <taxon>Massariosphaeria</taxon>
    </lineage>
</organism>
<evidence type="ECO:0000313" key="1">
    <source>
        <dbReference type="EMBL" id="KAF2875706.1"/>
    </source>
</evidence>
<dbReference type="EMBL" id="JAADJZ010000004">
    <property type="protein sequence ID" value="KAF2875706.1"/>
    <property type="molecule type" value="Genomic_DNA"/>
</dbReference>
<keyword evidence="2" id="KW-1185">Reference proteome</keyword>
<accession>A0A7C8IE74</accession>
<evidence type="ECO:0000313" key="2">
    <source>
        <dbReference type="Proteomes" id="UP000481861"/>
    </source>
</evidence>
<protein>
    <submittedName>
        <fullName evidence="1">Uncharacterized protein</fullName>
    </submittedName>
</protein>